<sequence>MVEGYVPFSKRPGKEASLAGRIKRDKWQPTNSSCICSDLLKSEGHQGTEVCMCLHCSVMTLLHKVLHQK</sequence>
<dbReference type="AlphaFoldDB" id="A0AAQ4DZ37"/>
<evidence type="ECO:0000313" key="2">
    <source>
        <dbReference type="EMBL" id="KAK8767727.1"/>
    </source>
</evidence>
<accession>A0AAQ4DZ37</accession>
<name>A0AAQ4DZ37_AMBAM</name>
<keyword evidence="3" id="KW-1185">Reference proteome</keyword>
<proteinExistence type="predicted"/>
<gene>
    <name evidence="2" type="ORF">V5799_005492</name>
</gene>
<reference evidence="2 3" key="1">
    <citation type="journal article" date="2023" name="Arcadia Sci">
        <title>De novo assembly of a long-read Amblyomma americanum tick genome.</title>
        <authorList>
            <person name="Chou S."/>
            <person name="Poskanzer K.E."/>
            <person name="Rollins M."/>
            <person name="Thuy-Boun P.S."/>
        </authorList>
    </citation>
    <scope>NUCLEOTIDE SEQUENCE [LARGE SCALE GENOMIC DNA]</scope>
    <source>
        <strain evidence="2">F_SG_1</strain>
        <tissue evidence="2">Salivary glands</tissue>
    </source>
</reference>
<protein>
    <submittedName>
        <fullName evidence="2">Uncharacterized protein</fullName>
    </submittedName>
</protein>
<evidence type="ECO:0000256" key="1">
    <source>
        <dbReference type="SAM" id="MobiDB-lite"/>
    </source>
</evidence>
<feature type="region of interest" description="Disordered" evidence="1">
    <location>
        <begin position="1"/>
        <end position="22"/>
    </location>
</feature>
<comment type="caution">
    <text evidence="2">The sequence shown here is derived from an EMBL/GenBank/DDBJ whole genome shotgun (WGS) entry which is preliminary data.</text>
</comment>
<evidence type="ECO:0000313" key="3">
    <source>
        <dbReference type="Proteomes" id="UP001321473"/>
    </source>
</evidence>
<dbReference type="EMBL" id="JARKHS020025063">
    <property type="protein sequence ID" value="KAK8767727.1"/>
    <property type="molecule type" value="Genomic_DNA"/>
</dbReference>
<dbReference type="Proteomes" id="UP001321473">
    <property type="component" value="Unassembled WGS sequence"/>
</dbReference>
<organism evidence="2 3">
    <name type="scientific">Amblyomma americanum</name>
    <name type="common">Lone star tick</name>
    <dbReference type="NCBI Taxonomy" id="6943"/>
    <lineage>
        <taxon>Eukaryota</taxon>
        <taxon>Metazoa</taxon>
        <taxon>Ecdysozoa</taxon>
        <taxon>Arthropoda</taxon>
        <taxon>Chelicerata</taxon>
        <taxon>Arachnida</taxon>
        <taxon>Acari</taxon>
        <taxon>Parasitiformes</taxon>
        <taxon>Ixodida</taxon>
        <taxon>Ixodoidea</taxon>
        <taxon>Ixodidae</taxon>
        <taxon>Amblyomminae</taxon>
        <taxon>Amblyomma</taxon>
    </lineage>
</organism>